<name>A0ABQ8HIB8_9ROSI</name>
<dbReference type="Proteomes" id="UP000827721">
    <property type="component" value="Unassembled WGS sequence"/>
</dbReference>
<gene>
    <name evidence="2" type="ORF">JRO89_XS10G0116000</name>
</gene>
<organism evidence="2 3">
    <name type="scientific">Xanthoceras sorbifolium</name>
    <dbReference type="NCBI Taxonomy" id="99658"/>
    <lineage>
        <taxon>Eukaryota</taxon>
        <taxon>Viridiplantae</taxon>
        <taxon>Streptophyta</taxon>
        <taxon>Embryophyta</taxon>
        <taxon>Tracheophyta</taxon>
        <taxon>Spermatophyta</taxon>
        <taxon>Magnoliopsida</taxon>
        <taxon>eudicotyledons</taxon>
        <taxon>Gunneridae</taxon>
        <taxon>Pentapetalae</taxon>
        <taxon>rosids</taxon>
        <taxon>malvids</taxon>
        <taxon>Sapindales</taxon>
        <taxon>Sapindaceae</taxon>
        <taxon>Xanthoceroideae</taxon>
        <taxon>Xanthoceras</taxon>
    </lineage>
</organism>
<proteinExistence type="predicted"/>
<evidence type="ECO:0000313" key="2">
    <source>
        <dbReference type="EMBL" id="KAH7560814.1"/>
    </source>
</evidence>
<dbReference type="InterPro" id="IPR005302">
    <property type="entry name" value="MoCF_Sase_C"/>
</dbReference>
<dbReference type="PROSITE" id="PS51340">
    <property type="entry name" value="MOSC"/>
    <property type="match status" value="1"/>
</dbReference>
<reference evidence="2 3" key="1">
    <citation type="submission" date="2021-02" db="EMBL/GenBank/DDBJ databases">
        <title>Plant Genome Project.</title>
        <authorList>
            <person name="Zhang R.-G."/>
        </authorList>
    </citation>
    <scope>NUCLEOTIDE SEQUENCE [LARGE SCALE GENOMIC DNA]</scope>
    <source>
        <tissue evidence="2">Leaves</tissue>
    </source>
</reference>
<accession>A0ABQ8HIB8</accession>
<protein>
    <recommendedName>
        <fullName evidence="1">MOSC domain-containing protein</fullName>
    </recommendedName>
</protein>
<keyword evidence="3" id="KW-1185">Reference proteome</keyword>
<dbReference type="EMBL" id="JAFEMO010000010">
    <property type="protein sequence ID" value="KAH7560814.1"/>
    <property type="molecule type" value="Genomic_DNA"/>
</dbReference>
<dbReference type="Pfam" id="PF03473">
    <property type="entry name" value="MOSC"/>
    <property type="match status" value="1"/>
</dbReference>
<sequence>MMIYAQALEKEADQDHVKIVCSRCVNDSRYEVDGYGDEVILWFGKAIGQLALCREVLAPNVKEGTYGAPVQVNPMRFRPNLVISGGEPYAEDGWRNLKIENQHFTSLGGCNRCQMINFDHKDEQVLKSNEPLATLASDRRAKGKILFGILLKNNSQEPDSDSYLEVGQEIHPNL</sequence>
<feature type="domain" description="MOSC" evidence="1">
    <location>
        <begin position="1"/>
        <end position="173"/>
    </location>
</feature>
<evidence type="ECO:0000259" key="1">
    <source>
        <dbReference type="PROSITE" id="PS51340"/>
    </source>
</evidence>
<evidence type="ECO:0000313" key="3">
    <source>
        <dbReference type="Proteomes" id="UP000827721"/>
    </source>
</evidence>
<comment type="caution">
    <text evidence="2">The sequence shown here is derived from an EMBL/GenBank/DDBJ whole genome shotgun (WGS) entry which is preliminary data.</text>
</comment>